<protein>
    <submittedName>
        <fullName evidence="1">Uncharacterized protein</fullName>
    </submittedName>
</protein>
<proteinExistence type="predicted"/>
<dbReference type="EMBL" id="QLII01000001">
    <property type="protein sequence ID" value="RAI75132.1"/>
    <property type="molecule type" value="Genomic_DNA"/>
</dbReference>
<gene>
    <name evidence="1" type="ORF">HMF3257_14685</name>
</gene>
<evidence type="ECO:0000313" key="2">
    <source>
        <dbReference type="Proteomes" id="UP000249016"/>
    </source>
</evidence>
<reference evidence="1 2" key="1">
    <citation type="submission" date="2018-06" db="EMBL/GenBank/DDBJ databases">
        <title>Spirosoma sp. HMF3257 Genome sequencing and assembly.</title>
        <authorList>
            <person name="Kang H."/>
            <person name="Cha I."/>
            <person name="Kim H."/>
            <person name="Kang J."/>
            <person name="Joh K."/>
        </authorList>
    </citation>
    <scope>NUCLEOTIDE SEQUENCE [LARGE SCALE GENOMIC DNA]</scope>
    <source>
        <strain evidence="1 2">HMF3257</strain>
    </source>
</reference>
<sequence>MLNGDIVYPESLRSQVSGELLKVFTKDTHGAGQVNRLVGVRWSKWQPDGMGSLPTNCFSNTYKQGIGLDLMPLDADGAS</sequence>
<organism evidence="1 2">
    <name type="scientific">Spirosoma telluris</name>
    <dbReference type="NCBI Taxonomy" id="2183553"/>
    <lineage>
        <taxon>Bacteria</taxon>
        <taxon>Pseudomonadati</taxon>
        <taxon>Bacteroidota</taxon>
        <taxon>Cytophagia</taxon>
        <taxon>Cytophagales</taxon>
        <taxon>Cytophagaceae</taxon>
        <taxon>Spirosoma</taxon>
    </lineage>
</organism>
<evidence type="ECO:0000313" key="1">
    <source>
        <dbReference type="EMBL" id="RAI75132.1"/>
    </source>
</evidence>
<accession>A0A327NIX8</accession>
<keyword evidence="2" id="KW-1185">Reference proteome</keyword>
<comment type="caution">
    <text evidence="1">The sequence shown here is derived from an EMBL/GenBank/DDBJ whole genome shotgun (WGS) entry which is preliminary data.</text>
</comment>
<name>A0A327NIX8_9BACT</name>
<dbReference type="Proteomes" id="UP000249016">
    <property type="component" value="Unassembled WGS sequence"/>
</dbReference>
<dbReference type="AlphaFoldDB" id="A0A327NIX8"/>